<evidence type="ECO:0000313" key="2">
    <source>
        <dbReference type="Proteomes" id="UP000612585"/>
    </source>
</evidence>
<dbReference type="EMBL" id="BOPG01000001">
    <property type="protein sequence ID" value="GIJ52508.1"/>
    <property type="molecule type" value="Genomic_DNA"/>
</dbReference>
<comment type="caution">
    <text evidence="1">The sequence shown here is derived from an EMBL/GenBank/DDBJ whole genome shotgun (WGS) entry which is preliminary data.</text>
</comment>
<reference evidence="1" key="1">
    <citation type="submission" date="2021-01" db="EMBL/GenBank/DDBJ databases">
        <title>Whole genome shotgun sequence of Virgisporangium aurantiacum NBRC 16421.</title>
        <authorList>
            <person name="Komaki H."/>
            <person name="Tamura T."/>
        </authorList>
    </citation>
    <scope>NUCLEOTIDE SEQUENCE</scope>
    <source>
        <strain evidence="1">NBRC 16421</strain>
    </source>
</reference>
<organism evidence="1 2">
    <name type="scientific">Virgisporangium aurantiacum</name>
    <dbReference type="NCBI Taxonomy" id="175570"/>
    <lineage>
        <taxon>Bacteria</taxon>
        <taxon>Bacillati</taxon>
        <taxon>Actinomycetota</taxon>
        <taxon>Actinomycetes</taxon>
        <taxon>Micromonosporales</taxon>
        <taxon>Micromonosporaceae</taxon>
        <taxon>Virgisporangium</taxon>
    </lineage>
</organism>
<dbReference type="RefSeq" id="WP_203985474.1">
    <property type="nucleotide sequence ID" value="NZ_BOPG01000001.1"/>
</dbReference>
<name>A0A8J3YZP1_9ACTN</name>
<sequence>MARPETPQPENWRSAWVAALDALDADVVLVEELLADAQRVRDLPLSDPWSPPAGLGPLPLDLRPRADAILARQLHATRQLTLAIAANRKQAAFAARVEAGGYGKAPPSYVDRAM</sequence>
<protein>
    <submittedName>
        <fullName evidence="1">Uncharacterized protein</fullName>
    </submittedName>
</protein>
<dbReference type="Proteomes" id="UP000612585">
    <property type="component" value="Unassembled WGS sequence"/>
</dbReference>
<accession>A0A8J3YZP1</accession>
<evidence type="ECO:0000313" key="1">
    <source>
        <dbReference type="EMBL" id="GIJ52508.1"/>
    </source>
</evidence>
<gene>
    <name evidence="1" type="ORF">Vau01_000240</name>
</gene>
<dbReference type="AlphaFoldDB" id="A0A8J3YZP1"/>
<proteinExistence type="predicted"/>
<keyword evidence="2" id="KW-1185">Reference proteome</keyword>